<dbReference type="EMBL" id="JAGKSQ010000004">
    <property type="protein sequence ID" value="MBP3951947.1"/>
    <property type="molecule type" value="Genomic_DNA"/>
</dbReference>
<dbReference type="RefSeq" id="WP_210597624.1">
    <property type="nucleotide sequence ID" value="NZ_JAGKSQ010000004.1"/>
</dbReference>
<dbReference type="PANTHER" id="PTHR38733">
    <property type="entry name" value="PROTEIN MCRC"/>
    <property type="match status" value="1"/>
</dbReference>
<dbReference type="Proteomes" id="UP000678228">
    <property type="component" value="Unassembled WGS sequence"/>
</dbReference>
<dbReference type="PANTHER" id="PTHR38733:SF1">
    <property type="entry name" value="TYPE IV METHYL-DIRECTED RESTRICTION ENZYME ECOKMCRBC"/>
    <property type="match status" value="1"/>
</dbReference>
<evidence type="ECO:0000313" key="1">
    <source>
        <dbReference type="EMBL" id="MBP3951947.1"/>
    </source>
</evidence>
<comment type="caution">
    <text evidence="1">The sequence shown here is derived from an EMBL/GenBank/DDBJ whole genome shotgun (WGS) entry which is preliminary data.</text>
</comment>
<accession>A0A940WWL8</accession>
<sequence length="435" mass="51157">MTKYYVVKEYDCLVRGLKESLPPSKYICIPEKTFDELEKFILSSNQEDETDPIELMSISSKKGIGKIIRVKNYVGLIQMKDGTKIEVLPKIHLKGDSDSEDRTRRIFLKMLRSLNSFAFKQFNFSSLGVMKHNLFEIFIKMFIEEVRELTKKGIRSGYVTHEDNETFLKGKLDFTQHLKKNAAHKERFYIKYDIYSQNRIENKLIKATLKKLYKQSSNLRNKRDIEQLLMFFELVEESVHHQDDLKKVKLDRSMKDYEVILKWCSLFLLNKSFTPFSGQEVAYALLFSMEKVFEAYVANLMKKELGTDYTISTQDKSYHLFDQPKKFRLIPDIVVRKEGSAVFVIDTKWKVLHGNQRENYGISQSDMYQMYAYAKKYQATRVVVIYPLNDRLEDLDIVPRFVSFDGVRVDVEFVDLEDVGVSLEGVVRRFGEDER</sequence>
<reference evidence="1" key="1">
    <citation type="submission" date="2021-03" db="EMBL/GenBank/DDBJ databases">
        <title>Bacillus suaedae sp. nov., isolated from Suaeda aralocaspica.</title>
        <authorList>
            <person name="Lei R.F.R."/>
        </authorList>
    </citation>
    <scope>NUCLEOTIDE SEQUENCE</scope>
    <source>
        <strain evidence="1">YZJH907-2</strain>
    </source>
</reference>
<proteinExistence type="predicted"/>
<protein>
    <submittedName>
        <fullName evidence="1">McrC family protein</fullName>
    </submittedName>
</protein>
<gene>
    <name evidence="1" type="ORF">J7W16_12470</name>
</gene>
<dbReference type="InterPro" id="IPR019292">
    <property type="entry name" value="McrC"/>
</dbReference>
<name>A0A940WWL8_9BACI</name>
<dbReference type="Pfam" id="PF10117">
    <property type="entry name" value="McrBC"/>
    <property type="match status" value="1"/>
</dbReference>
<dbReference type="AlphaFoldDB" id="A0A940WWL8"/>
<organism evidence="1 2">
    <name type="scientific">Halalkalibacter suaedae</name>
    <dbReference type="NCBI Taxonomy" id="2822140"/>
    <lineage>
        <taxon>Bacteria</taxon>
        <taxon>Bacillati</taxon>
        <taxon>Bacillota</taxon>
        <taxon>Bacilli</taxon>
        <taxon>Bacillales</taxon>
        <taxon>Bacillaceae</taxon>
        <taxon>Halalkalibacter</taxon>
    </lineage>
</organism>
<keyword evidence="2" id="KW-1185">Reference proteome</keyword>
<evidence type="ECO:0000313" key="2">
    <source>
        <dbReference type="Proteomes" id="UP000678228"/>
    </source>
</evidence>